<keyword evidence="2" id="KW-1185">Reference proteome</keyword>
<gene>
    <name evidence="1" type="ORF">DRB17_12880</name>
</gene>
<organism evidence="1 2">
    <name type="scientific">Ferruginivarius sediminum</name>
    <dbReference type="NCBI Taxonomy" id="2661937"/>
    <lineage>
        <taxon>Bacteria</taxon>
        <taxon>Pseudomonadati</taxon>
        <taxon>Pseudomonadota</taxon>
        <taxon>Alphaproteobacteria</taxon>
        <taxon>Rhodospirillales</taxon>
        <taxon>Rhodospirillaceae</taxon>
        <taxon>Ferruginivarius</taxon>
    </lineage>
</organism>
<evidence type="ECO:0000313" key="2">
    <source>
        <dbReference type="Proteomes" id="UP000253941"/>
    </source>
</evidence>
<dbReference type="GO" id="GO:0051213">
    <property type="term" value="F:dioxygenase activity"/>
    <property type="evidence" value="ECO:0007669"/>
    <property type="project" value="InterPro"/>
</dbReference>
<dbReference type="RefSeq" id="WP_114582622.1">
    <property type="nucleotide sequence ID" value="NZ_QPMH01000012.1"/>
</dbReference>
<accession>A0A369T7T8</accession>
<proteinExistence type="predicted"/>
<dbReference type="AlphaFoldDB" id="A0A369T7T8"/>
<sequence>MNTQLFKVVTTGIGPDAIQTALNETPHDSHFGEVYRHRSMSRFRVTDDGSVEQLPAMPLYQSNDINPLEGYGGIYRDYAELPESLVAAPAFKQLVDVWLRTLPEGCETFSVHHIRTKAPGSPVPEGRHRDGYEFVGLCILQRDGVDPKSGLTQFWNRESDELIFEGVLGEGDFAIFDDRDHLHYTSEVTAEQKNGAGAGEATAVRDVLIFTVPDHGQISPEYEVS</sequence>
<reference evidence="1 2" key="1">
    <citation type="submission" date="2018-07" db="EMBL/GenBank/DDBJ databases">
        <title>Venubactetium sediminum gen. nov., sp. nov., isolated from a marine solar saltern.</title>
        <authorList>
            <person name="Wang S."/>
        </authorList>
    </citation>
    <scope>NUCLEOTIDE SEQUENCE [LARGE SCALE GENOMIC DNA]</scope>
    <source>
        <strain evidence="1 2">WD2A32</strain>
    </source>
</reference>
<dbReference type="Proteomes" id="UP000253941">
    <property type="component" value="Unassembled WGS sequence"/>
</dbReference>
<dbReference type="Gene3D" id="2.60.120.620">
    <property type="entry name" value="q2cbj1_9rhob like domain"/>
    <property type="match status" value="1"/>
</dbReference>
<protein>
    <recommendedName>
        <fullName evidence="3">2OG-Fe dioxygenase family protein</fullName>
    </recommendedName>
</protein>
<comment type="caution">
    <text evidence="1">The sequence shown here is derived from an EMBL/GenBank/DDBJ whole genome shotgun (WGS) entry which is preliminary data.</text>
</comment>
<dbReference type="InterPro" id="IPR018724">
    <property type="entry name" value="2OG-Fe_dioxygenase"/>
</dbReference>
<dbReference type="Pfam" id="PF10014">
    <property type="entry name" value="2OG-Fe_Oxy_2"/>
    <property type="match status" value="1"/>
</dbReference>
<name>A0A369T7T8_9PROT</name>
<dbReference type="EMBL" id="QPMH01000012">
    <property type="protein sequence ID" value="RDD61370.1"/>
    <property type="molecule type" value="Genomic_DNA"/>
</dbReference>
<evidence type="ECO:0008006" key="3">
    <source>
        <dbReference type="Google" id="ProtNLM"/>
    </source>
</evidence>
<evidence type="ECO:0000313" key="1">
    <source>
        <dbReference type="EMBL" id="RDD61370.1"/>
    </source>
</evidence>